<dbReference type="SUPFAM" id="SSF48371">
    <property type="entry name" value="ARM repeat"/>
    <property type="match status" value="1"/>
</dbReference>
<accession>A0A7W3N554</accession>
<organism evidence="1 2">
    <name type="scientific">Thermomonospora cellulosilytica</name>
    <dbReference type="NCBI Taxonomy" id="1411118"/>
    <lineage>
        <taxon>Bacteria</taxon>
        <taxon>Bacillati</taxon>
        <taxon>Actinomycetota</taxon>
        <taxon>Actinomycetes</taxon>
        <taxon>Streptosporangiales</taxon>
        <taxon>Thermomonosporaceae</taxon>
        <taxon>Thermomonospora</taxon>
    </lineage>
</organism>
<proteinExistence type="predicted"/>
<evidence type="ECO:0000313" key="1">
    <source>
        <dbReference type="EMBL" id="MBA9007690.1"/>
    </source>
</evidence>
<evidence type="ECO:0000313" key="2">
    <source>
        <dbReference type="Proteomes" id="UP000539313"/>
    </source>
</evidence>
<dbReference type="RefSeq" id="WP_182708173.1">
    <property type="nucleotide sequence ID" value="NZ_JACJII010000001.1"/>
</dbReference>
<reference evidence="1 2" key="1">
    <citation type="submission" date="2020-08" db="EMBL/GenBank/DDBJ databases">
        <title>Sequencing the genomes of 1000 actinobacteria strains.</title>
        <authorList>
            <person name="Klenk H.-P."/>
        </authorList>
    </citation>
    <scope>NUCLEOTIDE SEQUENCE [LARGE SCALE GENOMIC DNA]</scope>
    <source>
        <strain evidence="1 2">DSM 45823</strain>
    </source>
</reference>
<gene>
    <name evidence="1" type="ORF">HNR21_006572</name>
</gene>
<comment type="caution">
    <text evidence="1">The sequence shown here is derived from an EMBL/GenBank/DDBJ whole genome shotgun (WGS) entry which is preliminary data.</text>
</comment>
<keyword evidence="2" id="KW-1185">Reference proteome</keyword>
<sequence length="414" mass="45234">MNGIEQVSGDPLAGLDDIDWAGLQHAYGSAEDVPGQLRALRSPDEKVREKARWELYGNIFHQGSRYEATPHAVPFLIRMARDPGTPEREGCVMLLSAIAIGYDEAWLPRGADPGRWREEVERLQATDPEQVRRDLEAWVQEAADENERRSREFRLTIHDHEANVRAAVWELACYDAVRAGVPELTGLLEDEDPRVRATTAYLLGFFPEEAPRTLPGLLRAARTDPHAIVSAGLVGDASCAERLRPYLGDEDPLRRCAAALALARLGAADEAVIGELAAVAAEPPGAQDDGEESGAPFLFMEGDLRGYAAATLAALDGEVGARAAEAMIEGLARTSQTGSFNTAAAVLQLVFGEPRQPLPPLEELTDLQRKAVRTLAEMGPETWRWGNFMGILRAWGLPSDRAELRAYARVPSED</sequence>
<name>A0A7W3N554_9ACTN</name>
<dbReference type="Proteomes" id="UP000539313">
    <property type="component" value="Unassembled WGS sequence"/>
</dbReference>
<dbReference type="EMBL" id="JACJII010000001">
    <property type="protein sequence ID" value="MBA9007690.1"/>
    <property type="molecule type" value="Genomic_DNA"/>
</dbReference>
<dbReference type="InterPro" id="IPR016024">
    <property type="entry name" value="ARM-type_fold"/>
</dbReference>
<dbReference type="AlphaFoldDB" id="A0A7W3N554"/>
<dbReference type="Gene3D" id="1.25.10.10">
    <property type="entry name" value="Leucine-rich Repeat Variant"/>
    <property type="match status" value="2"/>
</dbReference>
<dbReference type="Pfam" id="PF13646">
    <property type="entry name" value="HEAT_2"/>
    <property type="match status" value="1"/>
</dbReference>
<dbReference type="InterPro" id="IPR011989">
    <property type="entry name" value="ARM-like"/>
</dbReference>
<protein>
    <submittedName>
        <fullName evidence="1">HEAT repeat protein</fullName>
    </submittedName>
</protein>